<dbReference type="Proteomes" id="UP001187192">
    <property type="component" value="Unassembled WGS sequence"/>
</dbReference>
<dbReference type="AlphaFoldDB" id="A0AA87ZSL1"/>
<organism evidence="1 2">
    <name type="scientific">Ficus carica</name>
    <name type="common">Common fig</name>
    <dbReference type="NCBI Taxonomy" id="3494"/>
    <lineage>
        <taxon>Eukaryota</taxon>
        <taxon>Viridiplantae</taxon>
        <taxon>Streptophyta</taxon>
        <taxon>Embryophyta</taxon>
        <taxon>Tracheophyta</taxon>
        <taxon>Spermatophyta</taxon>
        <taxon>Magnoliopsida</taxon>
        <taxon>eudicotyledons</taxon>
        <taxon>Gunneridae</taxon>
        <taxon>Pentapetalae</taxon>
        <taxon>rosids</taxon>
        <taxon>fabids</taxon>
        <taxon>Rosales</taxon>
        <taxon>Moraceae</taxon>
        <taxon>Ficeae</taxon>
        <taxon>Ficus</taxon>
    </lineage>
</organism>
<protein>
    <submittedName>
        <fullName evidence="1">Uncharacterized protein</fullName>
    </submittedName>
</protein>
<accession>A0AA87ZSL1</accession>
<evidence type="ECO:0000313" key="1">
    <source>
        <dbReference type="EMBL" id="GMN38944.1"/>
    </source>
</evidence>
<evidence type="ECO:0000313" key="2">
    <source>
        <dbReference type="Proteomes" id="UP001187192"/>
    </source>
</evidence>
<gene>
    <name evidence="1" type="ORF">TIFTF001_008179</name>
</gene>
<proteinExistence type="predicted"/>
<reference evidence="1" key="1">
    <citation type="submission" date="2023-07" db="EMBL/GenBank/DDBJ databases">
        <title>draft genome sequence of fig (Ficus carica).</title>
        <authorList>
            <person name="Takahashi T."/>
            <person name="Nishimura K."/>
        </authorList>
    </citation>
    <scope>NUCLEOTIDE SEQUENCE</scope>
</reference>
<name>A0AA87ZSL1_FICCA</name>
<sequence>MLLRVRKEWKYVSSSSALVGLWFNTGGRGGTTSAKLIISEASNLFRLPTISKMSFEIATKIGNPVVRGLR</sequence>
<keyword evidence="2" id="KW-1185">Reference proteome</keyword>
<comment type="caution">
    <text evidence="1">The sequence shown here is derived from an EMBL/GenBank/DDBJ whole genome shotgun (WGS) entry which is preliminary data.</text>
</comment>
<dbReference type="EMBL" id="BTGU01000009">
    <property type="protein sequence ID" value="GMN38944.1"/>
    <property type="molecule type" value="Genomic_DNA"/>
</dbReference>
<dbReference type="Gramene" id="FCD_00005046-RA">
    <property type="protein sequence ID" value="FCD_00005046-RA:cds"/>
    <property type="gene ID" value="FCD_00005046"/>
</dbReference>